<feature type="region of interest" description="Disordered" evidence="5">
    <location>
        <begin position="1"/>
        <end position="38"/>
    </location>
</feature>
<dbReference type="InterPro" id="IPR036388">
    <property type="entry name" value="WH-like_DNA-bd_sf"/>
</dbReference>
<dbReference type="InterPro" id="IPR039425">
    <property type="entry name" value="RNA_pol_sigma-70-like"/>
</dbReference>
<protein>
    <submittedName>
        <fullName evidence="8">RNA polymerase sigma factor</fullName>
    </submittedName>
</protein>
<evidence type="ECO:0000313" key="9">
    <source>
        <dbReference type="Proteomes" id="UP000297496"/>
    </source>
</evidence>
<dbReference type="SUPFAM" id="SSF88659">
    <property type="entry name" value="Sigma3 and sigma4 domains of RNA polymerase sigma factors"/>
    <property type="match status" value="1"/>
</dbReference>
<dbReference type="EMBL" id="SRRO01000001">
    <property type="protein sequence ID" value="TGN63453.1"/>
    <property type="molecule type" value="Genomic_DNA"/>
</dbReference>
<evidence type="ECO:0000259" key="6">
    <source>
        <dbReference type="Pfam" id="PF04542"/>
    </source>
</evidence>
<proteinExistence type="inferred from homology"/>
<keyword evidence="4" id="KW-0804">Transcription</keyword>
<feature type="domain" description="RNA polymerase sigma-70 region 2" evidence="6">
    <location>
        <begin position="63"/>
        <end position="127"/>
    </location>
</feature>
<dbReference type="GO" id="GO:0006352">
    <property type="term" value="P:DNA-templated transcription initiation"/>
    <property type="evidence" value="ECO:0007669"/>
    <property type="project" value="InterPro"/>
</dbReference>
<name>A0A4Z1CIY2_9ACTN</name>
<dbReference type="InterPro" id="IPR013324">
    <property type="entry name" value="RNA_pol_sigma_r3/r4-like"/>
</dbReference>
<sequence>MPRTRCDGAPGTDRGVRERTPGHYRAGVSYSGDPGDALAPDDIDDLARRAREGDRDALETLLAAVRPRVLNICRGVLPYSGDAEDACQEAMLNVATKIGSWGGRGRFTTWLHIVSVNSARTTYRRLKNLATPTDFEDGAHDRPDPRTTSVIAGTRLDLLEAMDTIEQDHPQYVEPLLLRDVYGLPYDEIAALVGAPLGTVKAQIHHGRKLARPLLRGER</sequence>
<dbReference type="AlphaFoldDB" id="A0A4Z1CIY2"/>
<dbReference type="InterPro" id="IPR007627">
    <property type="entry name" value="RNA_pol_sigma70_r2"/>
</dbReference>
<dbReference type="Proteomes" id="UP000297496">
    <property type="component" value="Unassembled WGS sequence"/>
</dbReference>
<evidence type="ECO:0000313" key="8">
    <source>
        <dbReference type="EMBL" id="TGN63453.1"/>
    </source>
</evidence>
<evidence type="ECO:0000256" key="5">
    <source>
        <dbReference type="SAM" id="MobiDB-lite"/>
    </source>
</evidence>
<dbReference type="InterPro" id="IPR013249">
    <property type="entry name" value="RNA_pol_sigma70_r4_t2"/>
</dbReference>
<dbReference type="GO" id="GO:0003677">
    <property type="term" value="F:DNA binding"/>
    <property type="evidence" value="ECO:0007669"/>
    <property type="project" value="InterPro"/>
</dbReference>
<dbReference type="PANTHER" id="PTHR43133">
    <property type="entry name" value="RNA POLYMERASE ECF-TYPE SIGMA FACTO"/>
    <property type="match status" value="1"/>
</dbReference>
<comment type="similarity">
    <text evidence="1">Belongs to the sigma-70 factor family. ECF subfamily.</text>
</comment>
<evidence type="ECO:0000256" key="2">
    <source>
        <dbReference type="ARBA" id="ARBA00023015"/>
    </source>
</evidence>
<feature type="domain" description="RNA polymerase sigma factor 70 region 4 type 2" evidence="7">
    <location>
        <begin position="170"/>
        <end position="209"/>
    </location>
</feature>
<reference evidence="8 9" key="1">
    <citation type="submission" date="2019-04" db="EMBL/GenBank/DDBJ databases">
        <title>Three New Species of Nocardioides, Nocardioides euryhalodurans sp. nov., Nocardioides seonyuensis sp. nov. and Nocardioides eburneoflavus sp. nov. Isolated from Soil.</title>
        <authorList>
            <person name="Roh S.G."/>
            <person name="Lee C."/>
            <person name="Kim M.-K."/>
            <person name="Kim S.B."/>
        </authorList>
    </citation>
    <scope>NUCLEOTIDE SEQUENCE [LARGE SCALE GENOMIC DNA]</scope>
    <source>
        <strain evidence="8 9">MMS17-SY213</strain>
    </source>
</reference>
<accession>A0A4Z1CIY2</accession>
<evidence type="ECO:0000256" key="1">
    <source>
        <dbReference type="ARBA" id="ARBA00010641"/>
    </source>
</evidence>
<dbReference type="NCBIfam" id="TIGR02937">
    <property type="entry name" value="sigma70-ECF"/>
    <property type="match status" value="1"/>
</dbReference>
<dbReference type="PANTHER" id="PTHR43133:SF46">
    <property type="entry name" value="RNA POLYMERASE SIGMA-70 FACTOR ECF SUBFAMILY"/>
    <property type="match status" value="1"/>
</dbReference>
<dbReference type="Gene3D" id="1.10.10.10">
    <property type="entry name" value="Winged helix-like DNA-binding domain superfamily/Winged helix DNA-binding domain"/>
    <property type="match status" value="1"/>
</dbReference>
<dbReference type="InterPro" id="IPR013325">
    <property type="entry name" value="RNA_pol_sigma_r2"/>
</dbReference>
<dbReference type="InterPro" id="IPR014284">
    <property type="entry name" value="RNA_pol_sigma-70_dom"/>
</dbReference>
<organism evidence="8 9">
    <name type="scientific">Nocardioides eburneiflavus</name>
    <dbReference type="NCBI Taxonomy" id="2518372"/>
    <lineage>
        <taxon>Bacteria</taxon>
        <taxon>Bacillati</taxon>
        <taxon>Actinomycetota</taxon>
        <taxon>Actinomycetes</taxon>
        <taxon>Propionibacteriales</taxon>
        <taxon>Nocardioidaceae</taxon>
        <taxon>Nocardioides</taxon>
    </lineage>
</organism>
<dbReference type="Pfam" id="PF04542">
    <property type="entry name" value="Sigma70_r2"/>
    <property type="match status" value="1"/>
</dbReference>
<keyword evidence="3" id="KW-0731">Sigma factor</keyword>
<evidence type="ECO:0000256" key="3">
    <source>
        <dbReference type="ARBA" id="ARBA00023082"/>
    </source>
</evidence>
<dbReference type="SUPFAM" id="SSF88946">
    <property type="entry name" value="Sigma2 domain of RNA polymerase sigma factors"/>
    <property type="match status" value="1"/>
</dbReference>
<dbReference type="GO" id="GO:0016987">
    <property type="term" value="F:sigma factor activity"/>
    <property type="evidence" value="ECO:0007669"/>
    <property type="project" value="UniProtKB-KW"/>
</dbReference>
<gene>
    <name evidence="8" type="ORF">EXE59_05445</name>
</gene>
<keyword evidence="9" id="KW-1185">Reference proteome</keyword>
<dbReference type="Pfam" id="PF08281">
    <property type="entry name" value="Sigma70_r4_2"/>
    <property type="match status" value="1"/>
</dbReference>
<evidence type="ECO:0000256" key="4">
    <source>
        <dbReference type="ARBA" id="ARBA00023163"/>
    </source>
</evidence>
<evidence type="ECO:0000259" key="7">
    <source>
        <dbReference type="Pfam" id="PF08281"/>
    </source>
</evidence>
<dbReference type="Gene3D" id="1.10.1740.10">
    <property type="match status" value="1"/>
</dbReference>
<dbReference type="OrthoDB" id="5244716at2"/>
<keyword evidence="2" id="KW-0805">Transcription regulation</keyword>
<comment type="caution">
    <text evidence="8">The sequence shown here is derived from an EMBL/GenBank/DDBJ whole genome shotgun (WGS) entry which is preliminary data.</text>
</comment>